<reference evidence="3 4" key="1">
    <citation type="journal article" date="2018" name="Mol. Biol. Evol.">
        <title>Analysis of the draft genome of the red seaweed Gracilariopsis chorda provides insights into genome size evolution in Rhodophyta.</title>
        <authorList>
            <person name="Lee J."/>
            <person name="Yang E.C."/>
            <person name="Graf L."/>
            <person name="Yang J.H."/>
            <person name="Qiu H."/>
            <person name="Zel Zion U."/>
            <person name="Chan C.X."/>
            <person name="Stephens T.G."/>
            <person name="Weber A.P.M."/>
            <person name="Boo G.H."/>
            <person name="Boo S.M."/>
            <person name="Kim K.M."/>
            <person name="Shin Y."/>
            <person name="Jung M."/>
            <person name="Lee S.J."/>
            <person name="Yim H.S."/>
            <person name="Lee J.H."/>
            <person name="Bhattacharya D."/>
            <person name="Yoon H.S."/>
        </authorList>
    </citation>
    <scope>NUCLEOTIDE SEQUENCE [LARGE SCALE GENOMIC DNA]</scope>
    <source>
        <strain evidence="3 4">SKKU-2015</strain>
        <tissue evidence="3">Whole body</tissue>
    </source>
</reference>
<feature type="compositionally biased region" description="Polar residues" evidence="2">
    <location>
        <begin position="791"/>
        <end position="804"/>
    </location>
</feature>
<comment type="caution">
    <text evidence="3">The sequence shown here is derived from an EMBL/GenBank/DDBJ whole genome shotgun (WGS) entry which is preliminary data.</text>
</comment>
<name>A0A2V3IUQ8_9FLOR</name>
<proteinExistence type="predicted"/>
<feature type="compositionally biased region" description="Basic and acidic residues" evidence="2">
    <location>
        <begin position="866"/>
        <end position="875"/>
    </location>
</feature>
<evidence type="ECO:0000313" key="3">
    <source>
        <dbReference type="EMBL" id="PXF44870.1"/>
    </source>
</evidence>
<evidence type="ECO:0000313" key="4">
    <source>
        <dbReference type="Proteomes" id="UP000247409"/>
    </source>
</evidence>
<feature type="compositionally biased region" description="Basic and acidic residues" evidence="2">
    <location>
        <begin position="740"/>
        <end position="749"/>
    </location>
</feature>
<evidence type="ECO:0000256" key="2">
    <source>
        <dbReference type="SAM" id="MobiDB-lite"/>
    </source>
</evidence>
<gene>
    <name evidence="3" type="ORF">BWQ96_05360</name>
</gene>
<organism evidence="3 4">
    <name type="scientific">Gracilariopsis chorda</name>
    <dbReference type="NCBI Taxonomy" id="448386"/>
    <lineage>
        <taxon>Eukaryota</taxon>
        <taxon>Rhodophyta</taxon>
        <taxon>Florideophyceae</taxon>
        <taxon>Rhodymeniophycidae</taxon>
        <taxon>Gracilariales</taxon>
        <taxon>Gracilariaceae</taxon>
        <taxon>Gracilariopsis</taxon>
    </lineage>
</organism>
<feature type="region of interest" description="Disordered" evidence="2">
    <location>
        <begin position="158"/>
        <end position="202"/>
    </location>
</feature>
<accession>A0A2V3IUQ8</accession>
<feature type="compositionally biased region" description="Basic residues" evidence="2">
    <location>
        <begin position="838"/>
        <end position="848"/>
    </location>
</feature>
<dbReference type="Proteomes" id="UP000247409">
    <property type="component" value="Unassembled WGS sequence"/>
</dbReference>
<feature type="region of interest" description="Disordered" evidence="2">
    <location>
        <begin position="112"/>
        <end position="131"/>
    </location>
</feature>
<feature type="coiled-coil region" evidence="1">
    <location>
        <begin position="244"/>
        <end position="331"/>
    </location>
</feature>
<feature type="region of interest" description="Disordered" evidence="2">
    <location>
        <begin position="1"/>
        <end position="78"/>
    </location>
</feature>
<feature type="compositionally biased region" description="Basic and acidic residues" evidence="2">
    <location>
        <begin position="161"/>
        <end position="170"/>
    </location>
</feature>
<evidence type="ECO:0000256" key="1">
    <source>
        <dbReference type="SAM" id="Coils"/>
    </source>
</evidence>
<dbReference type="EMBL" id="NBIV01000079">
    <property type="protein sequence ID" value="PXF44870.1"/>
    <property type="molecule type" value="Genomic_DNA"/>
</dbReference>
<feature type="compositionally biased region" description="Polar residues" evidence="2">
    <location>
        <begin position="900"/>
        <end position="912"/>
    </location>
</feature>
<feature type="region of interest" description="Disordered" evidence="2">
    <location>
        <begin position="731"/>
        <end position="930"/>
    </location>
</feature>
<keyword evidence="4" id="KW-1185">Reference proteome</keyword>
<feature type="compositionally biased region" description="Low complexity" evidence="2">
    <location>
        <begin position="181"/>
        <end position="192"/>
    </location>
</feature>
<protein>
    <submittedName>
        <fullName evidence="3">Uncharacterized protein</fullName>
    </submittedName>
</protein>
<feature type="coiled-coil region" evidence="1">
    <location>
        <begin position="367"/>
        <end position="440"/>
    </location>
</feature>
<dbReference type="AlphaFoldDB" id="A0A2V3IUQ8"/>
<keyword evidence="1" id="KW-0175">Coiled coil</keyword>
<sequence>MRHRFNFQRPAVAGSRPLEGAPQQDDYDEQNRPTPRFFSAHPTRPHASQPRRPFSTPLRATRSPFAVPIRQDNIQDENERPLRIVPRANSAQPFVVESRYRSDGNNRAIVLHGAGNSEDSDQERGLGAVDKRPSRAKINIRASDASLLRNSVTNEVEIREEENAHSDVKIGARGVNEQNPSSQEHSGSDGSSNTEKTKSDGESIVGAAERLQEIHNSQSRQFQDCLWTLQDIYDGIFKEESNAFDNLKEALIEKKCSLKKLKHELDRAKQKCTELEKIVAKMKEELTALEYKCKDLEVAIHNERERSTATIQELREQVEALKAEGVRLRSVKESIQTSLNERITAHDKVKEELKYLQSCYQAEVDRRRESEDENHELHEQVSSMRQLLAKTEREFHDANTAKSTQISELFEYKKTIGSKVIELERSKQELKEQFNTMKGMVKNALLVVSTFYTWYNDLQHNTDRLSLEKVILAWTRGRPNQLATQIRSLLNTLSLPGRRATREEFRDLESELSSAMGFVRDLVHKYMERETILAGTVQEMSCILDFLQKMLKEAQDGMKELLLQPKTMKTRVAVDLRALRSQHDVVSEFLRTLKQDRRITNELKAVMSQQRAHNEKELKNWSQRLEDAQKSHQTSQREKDECIAKLREQYKQHIDLSSNKLRCLQSELDNAKKENAQLSTKNAKLKSFENLLNETKREYVYSLELNESLKIRLEAKDSDINKLKSELQALQGQNNQQGNERQRFQEKQPRNPGQQQQKESQEGEPSHNPLKLRRAERGNPVHKPNTPPTTPEKSYSTPFPSHSENPVCKRPSSRREPGLGDKLGGKGFENQKKTSPSTRRKKRSVRKVRFSENEEPLSPANGVSDIRGDGKELRTGSKRKQHVQAVSQMPNPKRQRTRRSTNAASTLGSQRQAGRECDSSSSDEWLNDHK</sequence>